<keyword evidence="2" id="KW-1185">Reference proteome</keyword>
<evidence type="ECO:0000313" key="1">
    <source>
        <dbReference type="EMBL" id="MDQ9296787.1"/>
    </source>
</evidence>
<evidence type="ECO:0000313" key="2">
    <source>
        <dbReference type="Proteomes" id="UP001235723"/>
    </source>
</evidence>
<dbReference type="EMBL" id="JAHCRT010000123">
    <property type="protein sequence ID" value="MDQ9296787.1"/>
    <property type="molecule type" value="Genomic_DNA"/>
</dbReference>
<comment type="caution">
    <text evidence="1">The sequence shown here is derived from an EMBL/GenBank/DDBJ whole genome shotgun (WGS) entry which is preliminary data.</text>
</comment>
<feature type="non-terminal residue" evidence="1">
    <location>
        <position position="84"/>
    </location>
</feature>
<name>A0ABU1C817_9ESCH</name>
<accession>A0ABU1C817</accession>
<dbReference type="Proteomes" id="UP001235723">
    <property type="component" value="Unassembled WGS sequence"/>
</dbReference>
<proteinExistence type="predicted"/>
<protein>
    <submittedName>
        <fullName evidence="1">Cellulose biosynthesis protein BcsC</fullName>
    </submittedName>
</protein>
<feature type="non-terminal residue" evidence="1">
    <location>
        <position position="1"/>
    </location>
</feature>
<reference evidence="1 2" key="1">
    <citation type="submission" date="2021-05" db="EMBL/GenBank/DDBJ databases">
        <title>Genome sequence of E. marmotae isolates.</title>
        <authorList>
            <person name="Binsker U."/>
            <person name="Hammerl J.A."/>
        </authorList>
    </citation>
    <scope>NUCLEOTIDE SEQUENCE [LARGE SCALE GENOMIC DNA]</scope>
    <source>
        <strain evidence="1 2">21-MO00586</strain>
    </source>
</reference>
<gene>
    <name evidence="1" type="ORF">KJE03_25745</name>
</gene>
<organism evidence="1 2">
    <name type="scientific">Escherichia marmotae</name>
    <dbReference type="NCBI Taxonomy" id="1499973"/>
    <lineage>
        <taxon>Bacteria</taxon>
        <taxon>Pseudomonadati</taxon>
        <taxon>Pseudomonadota</taxon>
        <taxon>Gammaproteobacteria</taxon>
        <taxon>Enterobacterales</taxon>
        <taxon>Enterobacteriaceae</taxon>
        <taxon>Escherichia</taxon>
    </lineage>
</organism>
<sequence length="84" mass="9469">ALETYKDAMVASGVATTRPQDNDTFTRLTRNDEKDDWLKRGVRSDAADLYRQQDLNVTLEHDYWGSSGTGGYSDLKAHTTMLQV</sequence>